<dbReference type="RefSeq" id="WP_093652397.1">
    <property type="nucleotide sequence ID" value="NZ_FNHI01000002.1"/>
</dbReference>
<proteinExistence type="predicted"/>
<feature type="region of interest" description="Disordered" evidence="1">
    <location>
        <begin position="1"/>
        <end position="71"/>
    </location>
</feature>
<feature type="compositionally biased region" description="Pro residues" evidence="1">
    <location>
        <begin position="9"/>
        <end position="59"/>
    </location>
</feature>
<accession>A0A1G9NYR6</accession>
<dbReference type="EMBL" id="FNHI01000002">
    <property type="protein sequence ID" value="SDL91530.1"/>
    <property type="molecule type" value="Genomic_DNA"/>
</dbReference>
<sequence>MTHGGFPDQNPPAAGPPPGFGPPVPVPPQAPYGPPQPGGYGPPPPQPYPYGQPAPPQPYGGPANAEDPEFIAHDRTNSVVVDASGVALEIQGHTVEFPWAQIRTVHYAPAPYGTVLMVAVAHVGGHLYECRITARRKALLQEWLEEVAPVVHFYLSARPPVY</sequence>
<evidence type="ECO:0000313" key="2">
    <source>
        <dbReference type="EMBL" id="SDL91530.1"/>
    </source>
</evidence>
<dbReference type="AlphaFoldDB" id="A0A1G9NYR6"/>
<protein>
    <submittedName>
        <fullName evidence="2">Uncharacterized protein</fullName>
    </submittedName>
</protein>
<dbReference type="OrthoDB" id="4290745at2"/>
<dbReference type="STRING" id="1196353.SAMN05444921_102179"/>
<organism evidence="2 3">
    <name type="scientific">Streptomyces wuyuanensis</name>
    <dbReference type="NCBI Taxonomy" id="1196353"/>
    <lineage>
        <taxon>Bacteria</taxon>
        <taxon>Bacillati</taxon>
        <taxon>Actinomycetota</taxon>
        <taxon>Actinomycetes</taxon>
        <taxon>Kitasatosporales</taxon>
        <taxon>Streptomycetaceae</taxon>
        <taxon>Streptomyces</taxon>
    </lineage>
</organism>
<name>A0A1G9NYR6_9ACTN</name>
<dbReference type="Proteomes" id="UP000199063">
    <property type="component" value="Unassembled WGS sequence"/>
</dbReference>
<keyword evidence="3" id="KW-1185">Reference proteome</keyword>
<dbReference type="GeneID" id="40828129"/>
<gene>
    <name evidence="2" type="ORF">SAMN05444921_102179</name>
</gene>
<evidence type="ECO:0000313" key="3">
    <source>
        <dbReference type="Proteomes" id="UP000199063"/>
    </source>
</evidence>
<evidence type="ECO:0000256" key="1">
    <source>
        <dbReference type="SAM" id="MobiDB-lite"/>
    </source>
</evidence>
<reference evidence="3" key="1">
    <citation type="submission" date="2016-10" db="EMBL/GenBank/DDBJ databases">
        <authorList>
            <person name="Varghese N."/>
            <person name="Submissions S."/>
        </authorList>
    </citation>
    <scope>NUCLEOTIDE SEQUENCE [LARGE SCALE GENOMIC DNA]</scope>
    <source>
        <strain evidence="3">CGMCC 4.7042</strain>
    </source>
</reference>